<evidence type="ECO:0000256" key="5">
    <source>
        <dbReference type="ARBA" id="ARBA00023128"/>
    </source>
</evidence>
<dbReference type="Pfam" id="PF01636">
    <property type="entry name" value="APH"/>
    <property type="match status" value="1"/>
</dbReference>
<comment type="similarity">
    <text evidence="2">Belongs to the AIM9 family.</text>
</comment>
<evidence type="ECO:0000256" key="2">
    <source>
        <dbReference type="ARBA" id="ARBA00005543"/>
    </source>
</evidence>
<keyword evidence="5" id="KW-0496">Mitochondrion</keyword>
<feature type="non-terminal residue" evidence="8">
    <location>
        <position position="1"/>
    </location>
</feature>
<dbReference type="Gene3D" id="3.90.1200.10">
    <property type="match status" value="1"/>
</dbReference>
<dbReference type="InterPro" id="IPR011009">
    <property type="entry name" value="Kinase-like_dom_sf"/>
</dbReference>
<dbReference type="Proteomes" id="UP000027195">
    <property type="component" value="Unassembled WGS sequence"/>
</dbReference>
<dbReference type="PANTHER" id="PTHR36091:SF1">
    <property type="entry name" value="ALTERED INHERITANCE OF MITOCHONDRIA PROTEIN 9, MITOCHONDRIAL"/>
    <property type="match status" value="1"/>
</dbReference>
<sequence>QPDIYEDFYRCTTTRWLYNEDKQLALRYVKFNVPELQKVATDAVGARACLSMEPIREGSYNKMFLLTFDNGREAIARIPCPIAGPAHLTVASEVATLDFARTRLKLSVPKVLAWSSRVSKATYNVGAEYIIMEKIPGIPLADRWDGIQGPQTLYPTISAVVDIEKKFSAVRFSQIGSLYIKEDVEPHLQQRRLYAADVPDDESSEKYRVGPTLQRVFWRGERMDMDLDRGPWPDTLSYARALVQCEQQWIKTYARPRSSDDPFRVSDEEESLSMHLELLNNFMSTVPSVIPDSEANDLVLWHTDLHDGNVIVHPETLAINGLVDWQHLWIGPRFLRATFSRIFAYERGKVDLNATPVLPPNLKELPVEEQAEIKLQYNLAARHMLYLGAVKKADPLHYRILTKAYFRVLVILFITASRSWSDTSTALRHPLMQFSVNWTDWLGPDVPCPLSFTDDEIETHQLRYEQAQRYLYSGQILSEALEIGPDGSVNPEHYEDRKAAAERARAVWDDEESGGRYPLQDGGWSSLF</sequence>
<organism evidence="8 9">
    <name type="scientific">Botryobasidium botryosum (strain FD-172 SS1)</name>
    <dbReference type="NCBI Taxonomy" id="930990"/>
    <lineage>
        <taxon>Eukaryota</taxon>
        <taxon>Fungi</taxon>
        <taxon>Dikarya</taxon>
        <taxon>Basidiomycota</taxon>
        <taxon>Agaricomycotina</taxon>
        <taxon>Agaricomycetes</taxon>
        <taxon>Cantharellales</taxon>
        <taxon>Botryobasidiaceae</taxon>
        <taxon>Botryobasidium</taxon>
    </lineage>
</organism>
<protein>
    <recommendedName>
        <fullName evidence="3">Altered inheritance of mitochondria protein 9, mitochondrial</fullName>
    </recommendedName>
    <alternativeName>
        <fullName evidence="6">Found in mitochondrial proteome protein 29</fullName>
    </alternativeName>
</protein>
<dbReference type="InParanoid" id="A0A067MKV5"/>
<accession>A0A067MKV5</accession>
<dbReference type="AlphaFoldDB" id="A0A067MKV5"/>
<evidence type="ECO:0000256" key="1">
    <source>
        <dbReference type="ARBA" id="ARBA00004173"/>
    </source>
</evidence>
<evidence type="ECO:0000259" key="7">
    <source>
        <dbReference type="Pfam" id="PF01636"/>
    </source>
</evidence>
<comment type="subcellular location">
    <subcellularLocation>
        <location evidence="1">Mitochondrion</location>
    </subcellularLocation>
</comment>
<gene>
    <name evidence="8" type="ORF">BOTBODRAFT_108923</name>
</gene>
<dbReference type="InterPro" id="IPR002575">
    <property type="entry name" value="Aminoglycoside_PTrfase"/>
</dbReference>
<dbReference type="SUPFAM" id="SSF56112">
    <property type="entry name" value="Protein kinase-like (PK-like)"/>
    <property type="match status" value="1"/>
</dbReference>
<dbReference type="InterPro" id="IPR051035">
    <property type="entry name" value="Mito_inheritance_9"/>
</dbReference>
<dbReference type="GO" id="GO:0005739">
    <property type="term" value="C:mitochondrion"/>
    <property type="evidence" value="ECO:0007669"/>
    <property type="project" value="UniProtKB-SubCell"/>
</dbReference>
<reference evidence="9" key="1">
    <citation type="journal article" date="2014" name="Proc. Natl. Acad. Sci. U.S.A.">
        <title>Extensive sampling of basidiomycete genomes demonstrates inadequacy of the white-rot/brown-rot paradigm for wood decay fungi.</title>
        <authorList>
            <person name="Riley R."/>
            <person name="Salamov A.A."/>
            <person name="Brown D.W."/>
            <person name="Nagy L.G."/>
            <person name="Floudas D."/>
            <person name="Held B.W."/>
            <person name="Levasseur A."/>
            <person name="Lombard V."/>
            <person name="Morin E."/>
            <person name="Otillar R."/>
            <person name="Lindquist E.A."/>
            <person name="Sun H."/>
            <person name="LaButti K.M."/>
            <person name="Schmutz J."/>
            <person name="Jabbour D."/>
            <person name="Luo H."/>
            <person name="Baker S.E."/>
            <person name="Pisabarro A.G."/>
            <person name="Walton J.D."/>
            <person name="Blanchette R.A."/>
            <person name="Henrissat B."/>
            <person name="Martin F."/>
            <person name="Cullen D."/>
            <person name="Hibbett D.S."/>
            <person name="Grigoriev I.V."/>
        </authorList>
    </citation>
    <scope>NUCLEOTIDE SEQUENCE [LARGE SCALE GENOMIC DNA]</scope>
    <source>
        <strain evidence="9">FD-172 SS1</strain>
    </source>
</reference>
<evidence type="ECO:0000313" key="8">
    <source>
        <dbReference type="EMBL" id="KDQ15325.1"/>
    </source>
</evidence>
<keyword evidence="4" id="KW-0809">Transit peptide</keyword>
<feature type="domain" description="Aminoglycoside phosphotransferase" evidence="7">
    <location>
        <begin position="52"/>
        <end position="333"/>
    </location>
</feature>
<evidence type="ECO:0000256" key="4">
    <source>
        <dbReference type="ARBA" id="ARBA00022946"/>
    </source>
</evidence>
<proteinExistence type="inferred from homology"/>
<evidence type="ECO:0000256" key="6">
    <source>
        <dbReference type="ARBA" id="ARBA00031849"/>
    </source>
</evidence>
<evidence type="ECO:0000256" key="3">
    <source>
        <dbReference type="ARBA" id="ARBA00016197"/>
    </source>
</evidence>
<dbReference type="OrthoDB" id="2968323at2759"/>
<dbReference type="PANTHER" id="PTHR36091">
    <property type="entry name" value="ALTERED INHERITANCE OF MITOCHONDRIA PROTEIN 9, MITOCHONDRIAL"/>
    <property type="match status" value="1"/>
</dbReference>
<keyword evidence="9" id="KW-1185">Reference proteome</keyword>
<name>A0A067MKV5_BOTB1</name>
<dbReference type="EMBL" id="KL198033">
    <property type="protein sequence ID" value="KDQ15325.1"/>
    <property type="molecule type" value="Genomic_DNA"/>
</dbReference>
<dbReference type="HOGENOM" id="CLU_019189_9_1_1"/>
<dbReference type="STRING" id="930990.A0A067MKV5"/>
<evidence type="ECO:0000313" key="9">
    <source>
        <dbReference type="Proteomes" id="UP000027195"/>
    </source>
</evidence>